<dbReference type="Proteomes" id="UP001187192">
    <property type="component" value="Unassembled WGS sequence"/>
</dbReference>
<sequence length="252" mass="29356">MADQQRLPPESQWKFRQGIGLVLSKWSLLQDFLNEMPKLTVESLKFDISLFLCRTHYNGVDDVALMLRNAVQDSVNAVLPYSNCKEVAEELLTAYKELLLEKQSELAKGNLWPSQHWDSNSKSKLRDAVELSLYEWSKLQRSINEFRCLQTSELIEDIFTFFSINAVPDVDALALRMNIFFFNILRYLVGSPQYFKKVAQQLITLHQDCLEGNFRANKFLSEARNPTQAVKKGRQVYGKKRQRIRRSRNRAN</sequence>
<comment type="caution">
    <text evidence="3">The sequence shown here is derived from an EMBL/GenBank/DDBJ whole genome shotgun (WGS) entry which is preliminary data.</text>
</comment>
<reference evidence="3" key="1">
    <citation type="submission" date="2023-07" db="EMBL/GenBank/DDBJ databases">
        <title>draft genome sequence of fig (Ficus carica).</title>
        <authorList>
            <person name="Takahashi T."/>
            <person name="Nishimura K."/>
        </authorList>
    </citation>
    <scope>NUCLEOTIDE SEQUENCE</scope>
</reference>
<evidence type="ECO:0000256" key="1">
    <source>
        <dbReference type="ARBA" id="ARBA00006524"/>
    </source>
</evidence>
<protein>
    <submittedName>
        <fullName evidence="3">Uncharacterized protein</fullName>
    </submittedName>
</protein>
<accession>A0AA88CSC1</accession>
<dbReference type="PANTHER" id="PTHR21250">
    <property type="entry name" value="PRE-RRNA-PROCESSING PROTEIN TSR2 HOMOLOG"/>
    <property type="match status" value="1"/>
</dbReference>
<dbReference type="GO" id="GO:0006364">
    <property type="term" value="P:rRNA processing"/>
    <property type="evidence" value="ECO:0007669"/>
    <property type="project" value="UniProtKB-KW"/>
</dbReference>
<evidence type="ECO:0000256" key="2">
    <source>
        <dbReference type="ARBA" id="ARBA00022552"/>
    </source>
</evidence>
<keyword evidence="4" id="KW-1185">Reference proteome</keyword>
<gene>
    <name evidence="3" type="ORF">TIFTF001_044739</name>
</gene>
<dbReference type="AlphaFoldDB" id="A0AA88CSC1"/>
<name>A0AA88CSC1_FICCA</name>
<comment type="similarity">
    <text evidence="1">Belongs to the TSR2 family.</text>
</comment>
<keyword evidence="2" id="KW-0698">rRNA processing</keyword>
<dbReference type="EMBL" id="BTGU01003481">
    <property type="protein sequence ID" value="GMN32933.1"/>
    <property type="molecule type" value="Genomic_DNA"/>
</dbReference>
<evidence type="ECO:0000313" key="3">
    <source>
        <dbReference type="EMBL" id="GMN32933.1"/>
    </source>
</evidence>
<dbReference type="InterPro" id="IPR019398">
    <property type="entry name" value="Pre-rRNA_process_TSR2"/>
</dbReference>
<organism evidence="3 4">
    <name type="scientific">Ficus carica</name>
    <name type="common">Common fig</name>
    <dbReference type="NCBI Taxonomy" id="3494"/>
    <lineage>
        <taxon>Eukaryota</taxon>
        <taxon>Viridiplantae</taxon>
        <taxon>Streptophyta</taxon>
        <taxon>Embryophyta</taxon>
        <taxon>Tracheophyta</taxon>
        <taxon>Spermatophyta</taxon>
        <taxon>Magnoliopsida</taxon>
        <taxon>eudicotyledons</taxon>
        <taxon>Gunneridae</taxon>
        <taxon>Pentapetalae</taxon>
        <taxon>rosids</taxon>
        <taxon>fabids</taxon>
        <taxon>Rosales</taxon>
        <taxon>Moraceae</taxon>
        <taxon>Ficeae</taxon>
        <taxon>Ficus</taxon>
    </lineage>
</organism>
<proteinExistence type="inferred from homology"/>
<evidence type="ECO:0000313" key="4">
    <source>
        <dbReference type="Proteomes" id="UP001187192"/>
    </source>
</evidence>